<dbReference type="InterPro" id="IPR007269">
    <property type="entry name" value="ICMT_MeTrfase"/>
</dbReference>
<dbReference type="AlphaFoldDB" id="A0A4Z1P8C0"/>
<evidence type="ECO:0000256" key="4">
    <source>
        <dbReference type="ARBA" id="ARBA00023136"/>
    </source>
</evidence>
<feature type="chain" id="PRO_5021450535" description="Protein-S-isoprenylcysteine O-methyltransferase" evidence="6">
    <location>
        <begin position="24"/>
        <end position="236"/>
    </location>
</feature>
<reference evidence="7 8" key="1">
    <citation type="submission" date="2019-04" db="EMBL/GenBank/DDBJ databases">
        <title>High contiguity whole genome sequence and gene annotation resource for two Venturia nashicola isolates.</title>
        <authorList>
            <person name="Prokchorchik M."/>
            <person name="Won K."/>
            <person name="Lee Y."/>
            <person name="Choi E.D."/>
            <person name="Segonzac C."/>
            <person name="Sohn K.H."/>
        </authorList>
    </citation>
    <scope>NUCLEOTIDE SEQUENCE [LARGE SCALE GENOMIC DNA]</scope>
    <source>
        <strain evidence="7 8">PRI2</strain>
    </source>
</reference>
<keyword evidence="4" id="KW-0472">Membrane</keyword>
<proteinExistence type="inferred from homology"/>
<comment type="caution">
    <text evidence="7">The sequence shown here is derived from an EMBL/GenBank/DDBJ whole genome shotgun (WGS) entry which is preliminary data.</text>
</comment>
<comment type="similarity">
    <text evidence="5">Belongs to the class VI-like SAM-binding methyltransferase superfamily. Isoprenylcysteine carboxyl methyltransferase family.</text>
</comment>
<keyword evidence="5" id="KW-0256">Endoplasmic reticulum</keyword>
<sequence length="236" mass="26983">MATISNPTLVLANLVAAYYTAVSMTPPNPPPAKQEPESITFFAPRSYRQHKLGILPWISPILSQTYLVAKGVGTPSAPSSLTFFPNLYNVNPKFVTWNRYSATCLGLIGLSGMLRLYAFRSLGKDFTFELAKPQKLKQDGIYKYLQHPSYPPLFIILVTNAAYCLAPDGFLGSFLPREVVEKLVPWKAWLWAGWALFWANMVRKRVRDEEKMLKETFGQEWEEWHAKTARFIPWIF</sequence>
<keyword evidence="5 7" id="KW-0489">Methyltransferase</keyword>
<keyword evidence="8" id="KW-1185">Reference proteome</keyword>
<dbReference type="GO" id="GO:0005789">
    <property type="term" value="C:endoplasmic reticulum membrane"/>
    <property type="evidence" value="ECO:0007669"/>
    <property type="project" value="UniProtKB-SubCell"/>
</dbReference>
<feature type="signal peptide" evidence="6">
    <location>
        <begin position="1"/>
        <end position="23"/>
    </location>
</feature>
<dbReference type="Gene3D" id="1.20.120.1630">
    <property type="match status" value="1"/>
</dbReference>
<evidence type="ECO:0000256" key="3">
    <source>
        <dbReference type="ARBA" id="ARBA00022989"/>
    </source>
</evidence>
<dbReference type="STRING" id="86259.A0A4Z1P8C0"/>
<gene>
    <name evidence="7" type="ORF">E6O75_ATG04578</name>
</gene>
<dbReference type="Pfam" id="PF04140">
    <property type="entry name" value="ICMT"/>
    <property type="match status" value="1"/>
</dbReference>
<dbReference type="Proteomes" id="UP000298493">
    <property type="component" value="Unassembled WGS sequence"/>
</dbReference>
<dbReference type="PANTHER" id="PTHR12714">
    <property type="entry name" value="PROTEIN-S ISOPRENYLCYSTEINE O-METHYLTRANSFERASE"/>
    <property type="match status" value="1"/>
</dbReference>
<name>A0A4Z1P8C0_9PEZI</name>
<accession>A0A4Z1P8C0</accession>
<keyword evidence="3" id="KW-1133">Transmembrane helix</keyword>
<dbReference type="PANTHER" id="PTHR12714:SF9">
    <property type="entry name" value="PROTEIN-S-ISOPRENYLCYSTEINE O-METHYLTRANSFERASE"/>
    <property type="match status" value="1"/>
</dbReference>
<comment type="catalytic activity">
    <reaction evidence="5">
        <text>[protein]-C-terminal S-[(2E,6E)-farnesyl]-L-cysteine + S-adenosyl-L-methionine = [protein]-C-terminal S-[(2E,6E)-farnesyl]-L-cysteine methyl ester + S-adenosyl-L-homocysteine</text>
        <dbReference type="Rhea" id="RHEA:21672"/>
        <dbReference type="Rhea" id="RHEA-COMP:12125"/>
        <dbReference type="Rhea" id="RHEA-COMP:12126"/>
        <dbReference type="ChEBI" id="CHEBI:57856"/>
        <dbReference type="ChEBI" id="CHEBI:59789"/>
        <dbReference type="ChEBI" id="CHEBI:90510"/>
        <dbReference type="ChEBI" id="CHEBI:90511"/>
        <dbReference type="EC" id="2.1.1.100"/>
    </reaction>
</comment>
<evidence type="ECO:0000256" key="2">
    <source>
        <dbReference type="ARBA" id="ARBA00022692"/>
    </source>
</evidence>
<evidence type="ECO:0000313" key="7">
    <source>
        <dbReference type="EMBL" id="TID25373.1"/>
    </source>
</evidence>
<dbReference type="EC" id="2.1.1.100" evidence="5"/>
<evidence type="ECO:0000313" key="8">
    <source>
        <dbReference type="Proteomes" id="UP000298493"/>
    </source>
</evidence>
<organism evidence="7 8">
    <name type="scientific">Venturia nashicola</name>
    <dbReference type="NCBI Taxonomy" id="86259"/>
    <lineage>
        <taxon>Eukaryota</taxon>
        <taxon>Fungi</taxon>
        <taxon>Dikarya</taxon>
        <taxon>Ascomycota</taxon>
        <taxon>Pezizomycotina</taxon>
        <taxon>Dothideomycetes</taxon>
        <taxon>Pleosporomycetidae</taxon>
        <taxon>Venturiales</taxon>
        <taxon>Venturiaceae</taxon>
        <taxon>Venturia</taxon>
    </lineage>
</organism>
<dbReference type="EMBL" id="SNSC02000004">
    <property type="protein sequence ID" value="TID25373.1"/>
    <property type="molecule type" value="Genomic_DNA"/>
</dbReference>
<evidence type="ECO:0000256" key="6">
    <source>
        <dbReference type="SAM" id="SignalP"/>
    </source>
</evidence>
<evidence type="ECO:0000256" key="1">
    <source>
        <dbReference type="ARBA" id="ARBA00004141"/>
    </source>
</evidence>
<dbReference type="GO" id="GO:0004671">
    <property type="term" value="F:protein C-terminal S-isoprenylcysteine carboxyl O-methyltransferase activity"/>
    <property type="evidence" value="ECO:0007669"/>
    <property type="project" value="UniProtKB-EC"/>
</dbReference>
<dbReference type="OrthoDB" id="422086at2759"/>
<keyword evidence="7" id="KW-0808">Transferase</keyword>
<keyword evidence="6" id="KW-0732">Signal</keyword>
<dbReference type="GO" id="GO:0032259">
    <property type="term" value="P:methylation"/>
    <property type="evidence" value="ECO:0007669"/>
    <property type="project" value="UniProtKB-KW"/>
</dbReference>
<keyword evidence="2" id="KW-0812">Transmembrane</keyword>
<evidence type="ECO:0000256" key="5">
    <source>
        <dbReference type="RuleBase" id="RU362022"/>
    </source>
</evidence>
<protein>
    <recommendedName>
        <fullName evidence="5">Protein-S-isoprenylcysteine O-methyltransferase</fullName>
        <ecNumber evidence="5">2.1.1.100</ecNumber>
    </recommendedName>
</protein>
<comment type="subcellular location">
    <subcellularLocation>
        <location evidence="5">Endoplasmic reticulum membrane</location>
        <topology evidence="5">Multi-pass membrane protein</topology>
    </subcellularLocation>
    <subcellularLocation>
        <location evidence="1">Membrane</location>
        <topology evidence="1">Multi-pass membrane protein</topology>
    </subcellularLocation>
</comment>
<keyword evidence="5" id="KW-0949">S-adenosyl-L-methionine</keyword>